<dbReference type="OrthoDB" id="832379at2"/>
<protein>
    <submittedName>
        <fullName evidence="1">Uncharacterized protein</fullName>
    </submittedName>
</protein>
<accession>A0A1M6H9D5</accession>
<dbReference type="Proteomes" id="UP000184432">
    <property type="component" value="Unassembled WGS sequence"/>
</dbReference>
<evidence type="ECO:0000313" key="1">
    <source>
        <dbReference type="EMBL" id="SHJ18703.1"/>
    </source>
</evidence>
<gene>
    <name evidence="1" type="ORF">SAMN04488508_106145</name>
</gene>
<dbReference type="EMBL" id="FQYP01000006">
    <property type="protein sequence ID" value="SHJ18703.1"/>
    <property type="molecule type" value="Genomic_DNA"/>
</dbReference>
<dbReference type="AlphaFoldDB" id="A0A1M6H9D5"/>
<evidence type="ECO:0000313" key="2">
    <source>
        <dbReference type="Proteomes" id="UP000184432"/>
    </source>
</evidence>
<name>A0A1M6H9D5_9FLAO</name>
<keyword evidence="2" id="KW-1185">Reference proteome</keyword>
<organism evidence="1 2">
    <name type="scientific">Aquimarina spongiae</name>
    <dbReference type="NCBI Taxonomy" id="570521"/>
    <lineage>
        <taxon>Bacteria</taxon>
        <taxon>Pseudomonadati</taxon>
        <taxon>Bacteroidota</taxon>
        <taxon>Flavobacteriia</taxon>
        <taxon>Flavobacteriales</taxon>
        <taxon>Flavobacteriaceae</taxon>
        <taxon>Aquimarina</taxon>
    </lineage>
</organism>
<sequence>MKTRILIFCLAAIMSLVGCQNEEREIIDPTIDDVIPRNSQLASLIKNVVTHDGSFDNIVDKGHCFSIKLPYTILRNQEEFLIDEVNDYQLFQDTDNIQIQFPVVITLFNYQETEVENQAQLDALGNACLSNDPDIECIDFTYPIRISTFDSRTNQLETLELFHDSEMFEFMDQTDETVSMSINYPIDLLLHDGQNSQAQHNTALLNAILEVATACDENDL</sequence>
<dbReference type="PROSITE" id="PS51257">
    <property type="entry name" value="PROKAR_LIPOPROTEIN"/>
    <property type="match status" value="1"/>
</dbReference>
<dbReference type="RefSeq" id="WP_073316914.1">
    <property type="nucleotide sequence ID" value="NZ_FQYP01000006.1"/>
</dbReference>
<reference evidence="2" key="1">
    <citation type="submission" date="2016-11" db="EMBL/GenBank/DDBJ databases">
        <authorList>
            <person name="Varghese N."/>
            <person name="Submissions S."/>
        </authorList>
    </citation>
    <scope>NUCLEOTIDE SEQUENCE [LARGE SCALE GENOMIC DNA]</scope>
    <source>
        <strain evidence="2">DSM 22623</strain>
    </source>
</reference>
<proteinExistence type="predicted"/>
<dbReference type="STRING" id="570521.SAMN04488508_106145"/>